<feature type="domain" description="Putative glycogen debranching enzyme N-terminal" evidence="2">
    <location>
        <begin position="9"/>
        <end position="167"/>
    </location>
</feature>
<feature type="compositionally biased region" description="Basic and acidic residues" evidence="1">
    <location>
        <begin position="146"/>
        <end position="156"/>
    </location>
</feature>
<keyword evidence="4" id="KW-1185">Reference proteome</keyword>
<dbReference type="Pfam" id="PF14742">
    <property type="entry name" value="GDE_N_bis"/>
    <property type="match status" value="1"/>
</dbReference>
<dbReference type="STRING" id="121616.GA0070216_107280"/>
<organism evidence="3 4">
    <name type="scientific">Micromonospora matsumotoense</name>
    <dbReference type="NCBI Taxonomy" id="121616"/>
    <lineage>
        <taxon>Bacteria</taxon>
        <taxon>Bacillati</taxon>
        <taxon>Actinomycetota</taxon>
        <taxon>Actinomycetes</taxon>
        <taxon>Micromonosporales</taxon>
        <taxon>Micromonosporaceae</taxon>
        <taxon>Micromonospora</taxon>
    </lineage>
</organism>
<feature type="compositionally biased region" description="Polar residues" evidence="1">
    <location>
        <begin position="185"/>
        <end position="194"/>
    </location>
</feature>
<protein>
    <submittedName>
        <fullName evidence="3">N-terminal domain of (Some) glycogen debranching enzymes</fullName>
    </submittedName>
</protein>
<evidence type="ECO:0000259" key="2">
    <source>
        <dbReference type="Pfam" id="PF14742"/>
    </source>
</evidence>
<evidence type="ECO:0000256" key="1">
    <source>
        <dbReference type="SAM" id="MobiDB-lite"/>
    </source>
</evidence>
<name>A0A1C4YXX5_9ACTN</name>
<evidence type="ECO:0000313" key="3">
    <source>
        <dbReference type="EMBL" id="SCF25593.1"/>
    </source>
</evidence>
<reference evidence="4" key="1">
    <citation type="submission" date="2016-06" db="EMBL/GenBank/DDBJ databases">
        <authorList>
            <person name="Varghese N."/>
            <person name="Submissions Spin"/>
        </authorList>
    </citation>
    <scope>NUCLEOTIDE SEQUENCE [LARGE SCALE GENOMIC DNA]</scope>
    <source>
        <strain evidence="4">DSM 44100</strain>
    </source>
</reference>
<evidence type="ECO:0000313" key="4">
    <source>
        <dbReference type="Proteomes" id="UP000198797"/>
    </source>
</evidence>
<dbReference type="InterPro" id="IPR032856">
    <property type="entry name" value="GDE_N_bis"/>
</dbReference>
<gene>
    <name evidence="3" type="ORF">GA0070216_107280</name>
</gene>
<accession>A0A1C4YXX5</accession>
<sequence length="194" mass="21457">MKQERVHVVAGNAFAVSDAHGDMEVDPRTPVGLFSFDTRFISRWVLTIDGQRLHALSRDDMTYFETRFFLVPGTASHYVDADVSVIRHRSIDDSFTEQLTVLNHSAAPADFVLRMEVGADFADTSEIRSPTPRRVTTAASPPDGVLRLRYERERASPGRRPSPAPHRPTSTRAASPIGSPYRRTGSGSRTCTSA</sequence>
<dbReference type="Proteomes" id="UP000198797">
    <property type="component" value="Unassembled WGS sequence"/>
</dbReference>
<dbReference type="EMBL" id="FMCU01000007">
    <property type="protein sequence ID" value="SCF25593.1"/>
    <property type="molecule type" value="Genomic_DNA"/>
</dbReference>
<dbReference type="AlphaFoldDB" id="A0A1C4YXX5"/>
<proteinExistence type="predicted"/>
<feature type="region of interest" description="Disordered" evidence="1">
    <location>
        <begin position="124"/>
        <end position="194"/>
    </location>
</feature>